<feature type="domain" description="RIN4 pathogenic type III effector avirulence factor Avr cleavage site" evidence="2">
    <location>
        <begin position="5"/>
        <end position="29"/>
    </location>
</feature>
<feature type="region of interest" description="Disordered" evidence="1">
    <location>
        <begin position="1"/>
        <end position="204"/>
    </location>
</feature>
<protein>
    <submittedName>
        <fullName evidence="4">RPM1-interacting protein 4</fullName>
    </submittedName>
</protein>
<organism evidence="3 4">
    <name type="scientific">Raphanus sativus</name>
    <name type="common">Radish</name>
    <name type="synonym">Raphanus raphanistrum var. sativus</name>
    <dbReference type="NCBI Taxonomy" id="3726"/>
    <lineage>
        <taxon>Eukaryota</taxon>
        <taxon>Viridiplantae</taxon>
        <taxon>Streptophyta</taxon>
        <taxon>Embryophyta</taxon>
        <taxon>Tracheophyta</taxon>
        <taxon>Spermatophyta</taxon>
        <taxon>Magnoliopsida</taxon>
        <taxon>eudicotyledons</taxon>
        <taxon>Gunneridae</taxon>
        <taxon>Pentapetalae</taxon>
        <taxon>rosids</taxon>
        <taxon>malvids</taxon>
        <taxon>Brassicales</taxon>
        <taxon>Brassicaceae</taxon>
        <taxon>Brassiceae</taxon>
        <taxon>Raphanus</taxon>
    </lineage>
</organism>
<reference evidence="4" key="2">
    <citation type="submission" date="2025-08" db="UniProtKB">
        <authorList>
            <consortium name="RefSeq"/>
        </authorList>
    </citation>
    <scope>IDENTIFICATION</scope>
    <source>
        <tissue evidence="4">Leaf</tissue>
    </source>
</reference>
<keyword evidence="3" id="KW-1185">Reference proteome</keyword>
<feature type="compositionally biased region" description="Basic and acidic residues" evidence="1">
    <location>
        <begin position="70"/>
        <end position="83"/>
    </location>
</feature>
<dbReference type="AlphaFoldDB" id="A0A6J0NFJ1"/>
<dbReference type="InterPro" id="IPR008700">
    <property type="entry name" value="TypeIII_avirulence_cleave"/>
</dbReference>
<feature type="compositionally biased region" description="Basic and acidic residues" evidence="1">
    <location>
        <begin position="152"/>
        <end position="172"/>
    </location>
</feature>
<feature type="compositionally biased region" description="Low complexity" evidence="1">
    <location>
        <begin position="37"/>
        <end position="51"/>
    </location>
</feature>
<evidence type="ECO:0000313" key="3">
    <source>
        <dbReference type="Proteomes" id="UP000504610"/>
    </source>
</evidence>
<dbReference type="RefSeq" id="XP_018482886.2">
    <property type="nucleotide sequence ID" value="XM_018627384.2"/>
</dbReference>
<dbReference type="KEGG" id="rsz:108853907"/>
<name>A0A6J0NFJ1_RAPSA</name>
<gene>
    <name evidence="4" type="primary">LOC108853907</name>
</gene>
<dbReference type="Pfam" id="PF05627">
    <property type="entry name" value="AvrRpt-cleavage"/>
    <property type="match status" value="1"/>
</dbReference>
<evidence type="ECO:0000313" key="4">
    <source>
        <dbReference type="RefSeq" id="XP_018482886.2"/>
    </source>
</evidence>
<accession>A0A6J0NFJ1</accession>
<reference evidence="3" key="1">
    <citation type="journal article" date="2019" name="Database">
        <title>The radish genome database (RadishGD): an integrated information resource for radish genomics.</title>
        <authorList>
            <person name="Yu H.J."/>
            <person name="Baek S."/>
            <person name="Lee Y.J."/>
            <person name="Cho A."/>
            <person name="Mun J.H."/>
        </authorList>
    </citation>
    <scope>NUCLEOTIDE SEQUENCE [LARGE SCALE GENOMIC DNA]</scope>
    <source>
        <strain evidence="3">cv. WK10039</strain>
    </source>
</reference>
<dbReference type="GeneID" id="108853907"/>
<evidence type="ECO:0000256" key="1">
    <source>
        <dbReference type="SAM" id="MobiDB-lite"/>
    </source>
</evidence>
<sequence>MAANRQSVPKFGEWTEDVPFTVMFDKASRSSRKKTNKSNPNPNEYPETNPTAAQPRNQRHDQPPNHNVRARQERFGSKEETEFRPSPAYNERNNQVGAPPPAETYRRESYDPTPVKPRPISSLRGRGSERVATIPPFPGSGSEDQNYTFIFEKVKENKRKTETARSYNETDHSIPTPHINDDQHHQPPPPSSPKGCCFPRWGRK</sequence>
<dbReference type="OrthoDB" id="765662at2759"/>
<dbReference type="Proteomes" id="UP000504610">
    <property type="component" value="Chromosome 4"/>
</dbReference>
<evidence type="ECO:0000259" key="2">
    <source>
        <dbReference type="Pfam" id="PF05627"/>
    </source>
</evidence>
<proteinExistence type="predicted"/>